<name>A0A7K3RWI1_9ACTN</name>
<dbReference type="AlphaFoldDB" id="A0A7K3RWI1"/>
<dbReference type="RefSeq" id="WP_203665607.1">
    <property type="nucleotide sequence ID" value="NZ_JAAGMP010000695.1"/>
</dbReference>
<evidence type="ECO:0000256" key="1">
    <source>
        <dbReference type="SAM" id="MobiDB-lite"/>
    </source>
</evidence>
<organism evidence="2 3">
    <name type="scientific">Streptomyces parvus</name>
    <dbReference type="NCBI Taxonomy" id="66428"/>
    <lineage>
        <taxon>Bacteria</taxon>
        <taxon>Bacillati</taxon>
        <taxon>Actinomycetota</taxon>
        <taxon>Actinomycetes</taxon>
        <taxon>Kitasatosporales</taxon>
        <taxon>Streptomycetaceae</taxon>
        <taxon>Streptomyces</taxon>
    </lineage>
</organism>
<dbReference type="Proteomes" id="UP000469670">
    <property type="component" value="Unassembled WGS sequence"/>
</dbReference>
<evidence type="ECO:0000313" key="3">
    <source>
        <dbReference type="Proteomes" id="UP000469670"/>
    </source>
</evidence>
<proteinExistence type="predicted"/>
<gene>
    <name evidence="2" type="ORF">G3I50_15225</name>
</gene>
<sequence>AEPVDQAVRHQAARHRAAQPEPVRNATAAPATKPVTEPVGSVASAEAVDRIAGEARPLVASLPGLPPLLSVLPELP</sequence>
<feature type="non-terminal residue" evidence="2">
    <location>
        <position position="76"/>
    </location>
</feature>
<feature type="non-terminal residue" evidence="2">
    <location>
        <position position="1"/>
    </location>
</feature>
<dbReference type="EMBL" id="JAAGMP010000695">
    <property type="protein sequence ID" value="NEC19600.1"/>
    <property type="molecule type" value="Genomic_DNA"/>
</dbReference>
<reference evidence="2 3" key="1">
    <citation type="submission" date="2020-01" db="EMBL/GenBank/DDBJ databases">
        <title>Insect and environment-associated Actinomycetes.</title>
        <authorList>
            <person name="Currrie C."/>
            <person name="Chevrette M."/>
            <person name="Carlson C."/>
            <person name="Stubbendieck R."/>
            <person name="Wendt-Pienkowski E."/>
        </authorList>
    </citation>
    <scope>NUCLEOTIDE SEQUENCE [LARGE SCALE GENOMIC DNA]</scope>
    <source>
        <strain evidence="2 3">SID7590</strain>
    </source>
</reference>
<accession>A0A7K3RWI1</accession>
<evidence type="ECO:0000313" key="2">
    <source>
        <dbReference type="EMBL" id="NEC19600.1"/>
    </source>
</evidence>
<feature type="region of interest" description="Disordered" evidence="1">
    <location>
        <begin position="1"/>
        <end position="41"/>
    </location>
</feature>
<comment type="caution">
    <text evidence="2">The sequence shown here is derived from an EMBL/GenBank/DDBJ whole genome shotgun (WGS) entry which is preliminary data.</text>
</comment>
<protein>
    <submittedName>
        <fullName evidence="2">Uncharacterized protein</fullName>
    </submittedName>
</protein>